<dbReference type="AlphaFoldDB" id="A0A1J4J8C0"/>
<dbReference type="RefSeq" id="XP_068346621.1">
    <property type="nucleotide sequence ID" value="XM_068513082.1"/>
</dbReference>
<accession>A0A1J4J8C0</accession>
<dbReference type="EMBL" id="MLAK01001397">
    <property type="protein sequence ID" value="OHS93484.1"/>
    <property type="molecule type" value="Genomic_DNA"/>
</dbReference>
<dbReference type="Proteomes" id="UP000179807">
    <property type="component" value="Unassembled WGS sequence"/>
</dbReference>
<dbReference type="PANTHER" id="PTHR24347">
    <property type="entry name" value="SERINE/THREONINE-PROTEIN KINASE"/>
    <property type="match status" value="1"/>
</dbReference>
<dbReference type="Gene3D" id="3.30.200.20">
    <property type="entry name" value="Phosphorylase Kinase, domain 1"/>
    <property type="match status" value="1"/>
</dbReference>
<organism evidence="2 3">
    <name type="scientific">Tritrichomonas foetus</name>
    <dbReference type="NCBI Taxonomy" id="1144522"/>
    <lineage>
        <taxon>Eukaryota</taxon>
        <taxon>Metamonada</taxon>
        <taxon>Parabasalia</taxon>
        <taxon>Tritrichomonadida</taxon>
        <taxon>Tritrichomonadidae</taxon>
        <taxon>Tritrichomonas</taxon>
    </lineage>
</organism>
<sequence length="258" mass="29963">MEDFSTAYQIEKPYFTEDFMTVQIVHDKSNQKYFAVDHSKNEEAKNSTEKIKSLYDRFEHFSGIHKLHSIAHDSEKNIDYFIYEYSQNGFLLSHVKDEKIDDKAKYQIMLKLSEILLFFHSQNLVIRDLSLSNIILDEDNNPKIWSLAYCCNAGDTVKTFSTFPHILPPELPHLEYQASKEQDLWTLGASFMMLLGGNFAPLFMSLRVNVPSSAFRPVFPKELSEPIKELLQKILGKPEERGSAQELNDYLKNIEIHD</sequence>
<proteinExistence type="predicted"/>
<dbReference type="PROSITE" id="PS50011">
    <property type="entry name" value="PROTEIN_KINASE_DOM"/>
    <property type="match status" value="1"/>
</dbReference>
<reference evidence="2" key="1">
    <citation type="submission" date="2016-10" db="EMBL/GenBank/DDBJ databases">
        <authorList>
            <person name="Benchimol M."/>
            <person name="Almeida L.G."/>
            <person name="Vasconcelos A.T."/>
            <person name="Perreira-Neves A."/>
            <person name="Rosa I.A."/>
            <person name="Tasca T."/>
            <person name="Bogo M.R."/>
            <person name="de Souza W."/>
        </authorList>
    </citation>
    <scope>NUCLEOTIDE SEQUENCE [LARGE SCALE GENOMIC DNA]</scope>
    <source>
        <strain evidence="2">K</strain>
    </source>
</reference>
<dbReference type="SMART" id="SM00220">
    <property type="entry name" value="S_TKc"/>
    <property type="match status" value="1"/>
</dbReference>
<dbReference type="InterPro" id="IPR000719">
    <property type="entry name" value="Prot_kinase_dom"/>
</dbReference>
<protein>
    <recommendedName>
        <fullName evidence="1">Protein kinase domain-containing protein</fullName>
    </recommendedName>
</protein>
<dbReference type="GO" id="GO:0004672">
    <property type="term" value="F:protein kinase activity"/>
    <property type="evidence" value="ECO:0007669"/>
    <property type="project" value="InterPro"/>
</dbReference>
<feature type="domain" description="Protein kinase" evidence="1">
    <location>
        <begin position="1"/>
        <end position="258"/>
    </location>
</feature>
<keyword evidence="3" id="KW-1185">Reference proteome</keyword>
<evidence type="ECO:0000259" key="1">
    <source>
        <dbReference type="PROSITE" id="PS50011"/>
    </source>
</evidence>
<dbReference type="Pfam" id="PF00069">
    <property type="entry name" value="Pkinase"/>
    <property type="match status" value="1"/>
</dbReference>
<name>A0A1J4J8C0_9EUKA</name>
<dbReference type="InterPro" id="IPR011009">
    <property type="entry name" value="Kinase-like_dom_sf"/>
</dbReference>
<dbReference type="GO" id="GO:0005524">
    <property type="term" value="F:ATP binding"/>
    <property type="evidence" value="ECO:0007669"/>
    <property type="project" value="InterPro"/>
</dbReference>
<dbReference type="VEuPathDB" id="TrichDB:TRFO_40239"/>
<dbReference type="GeneID" id="94847786"/>
<comment type="caution">
    <text evidence="2">The sequence shown here is derived from an EMBL/GenBank/DDBJ whole genome shotgun (WGS) entry which is preliminary data.</text>
</comment>
<dbReference type="SUPFAM" id="SSF56112">
    <property type="entry name" value="Protein kinase-like (PK-like)"/>
    <property type="match status" value="1"/>
</dbReference>
<dbReference type="Gene3D" id="1.10.510.10">
    <property type="entry name" value="Transferase(Phosphotransferase) domain 1"/>
    <property type="match status" value="1"/>
</dbReference>
<dbReference type="OrthoDB" id="2015071at2759"/>
<gene>
    <name evidence="2" type="ORF">TRFO_40239</name>
</gene>
<evidence type="ECO:0000313" key="2">
    <source>
        <dbReference type="EMBL" id="OHS93484.1"/>
    </source>
</evidence>
<evidence type="ECO:0000313" key="3">
    <source>
        <dbReference type="Proteomes" id="UP000179807"/>
    </source>
</evidence>